<proteinExistence type="predicted"/>
<sequence length="771" mass="86005">NPVSREAKLKHILGYVAMQRELIVLEDDPYRTDDAGSWPQSGFGRKPTRNDPAATDGFIDSSAQNLHHRASSPPPLPPLPPPHQRHVRPPRHESHQVQTQQSRRTSQLISQPLSQQQQQQFPSQPAYHSQYQCQDEPDGLDPAMALPRALPRSSVRQEPAHPAHPSHQYPSHRQSIPRDSFYSGIGQENDWRHLEELDPDSLAGIHLYGDPAELQRLQQLSPAAASSPLVNVNASNGNNGLKYPIYEYSPTLASVRHPREHQPSNFRQVQYPEYDEADDEGVDEQDFEVDMALRQHRRHSQHMGQRRPPQSRQVISPAPNSIDREKKNNRFTSRFSFLTRRRVVQHQRHESMPAVPKEPWSGVDSNSGHTKVHSLTQRRSNGQLSGTMVVEDEGEGGYGATKPKGSNKVKKLLKGVFGISGKKKDHSPESSIRDISMPSTYHARASSAPPNQLHSNQETSIHSTNLYTPAAPPRRGLVTPVSRPGTSHSNYQNNNNSNSVKNTRRESLVDPSPNPRSYQELEDEDEMDLPRQSSYGNVHGHFVQTSLTPPPVSSVLRHSASSHRLFANQGHPVRSSQHQESELERSFIYGNATGRHSSSHIQDLKSAGLPTVSTVAAAVVPGAGRPKPRPVSQMVVLPSNNYRRSTNYGHVQQGISLKGNTSGEYDYTSTSNGTTLNNNSSSSHSNGNGNSNGNGGGYFSQFSQPQNPQRKHQRLPSFDYDRYESTMYDNGPTLVSKVQVQRVDLEGLRQDHSHHSHPHHLRMVPVEAPFA</sequence>
<gene>
    <name evidence="2" type="ORF">BGW38_005928</name>
</gene>
<name>A0A9P6FN76_9FUNG</name>
<feature type="region of interest" description="Disordered" evidence="1">
    <location>
        <begin position="653"/>
        <end position="713"/>
    </location>
</feature>
<dbReference type="Proteomes" id="UP000780801">
    <property type="component" value="Unassembled WGS sequence"/>
</dbReference>
<dbReference type="EMBL" id="JAABOA010003771">
    <property type="protein sequence ID" value="KAF9578329.1"/>
    <property type="molecule type" value="Genomic_DNA"/>
</dbReference>
<dbReference type="AlphaFoldDB" id="A0A9P6FN76"/>
<feature type="compositionally biased region" description="Low complexity" evidence="1">
    <location>
        <begin position="487"/>
        <end position="501"/>
    </location>
</feature>
<feature type="non-terminal residue" evidence="2">
    <location>
        <position position="1"/>
    </location>
</feature>
<organism evidence="2 3">
    <name type="scientific">Lunasporangiospora selenospora</name>
    <dbReference type="NCBI Taxonomy" id="979761"/>
    <lineage>
        <taxon>Eukaryota</taxon>
        <taxon>Fungi</taxon>
        <taxon>Fungi incertae sedis</taxon>
        <taxon>Mucoromycota</taxon>
        <taxon>Mortierellomycotina</taxon>
        <taxon>Mortierellomycetes</taxon>
        <taxon>Mortierellales</taxon>
        <taxon>Mortierellaceae</taxon>
        <taxon>Lunasporangiospora</taxon>
    </lineage>
</organism>
<evidence type="ECO:0000313" key="3">
    <source>
        <dbReference type="Proteomes" id="UP000780801"/>
    </source>
</evidence>
<feature type="compositionally biased region" description="Low complexity" evidence="1">
    <location>
        <begin position="98"/>
        <end position="125"/>
    </location>
</feature>
<evidence type="ECO:0000256" key="1">
    <source>
        <dbReference type="SAM" id="MobiDB-lite"/>
    </source>
</evidence>
<evidence type="ECO:0000313" key="2">
    <source>
        <dbReference type="EMBL" id="KAF9578329.1"/>
    </source>
</evidence>
<dbReference type="OrthoDB" id="2352441at2759"/>
<protein>
    <submittedName>
        <fullName evidence="2">Uncharacterized protein</fullName>
    </submittedName>
</protein>
<feature type="region of interest" description="Disordered" evidence="1">
    <location>
        <begin position="295"/>
        <end position="375"/>
    </location>
</feature>
<reference evidence="2" key="1">
    <citation type="journal article" date="2020" name="Fungal Divers.">
        <title>Resolving the Mortierellaceae phylogeny through synthesis of multi-gene phylogenetics and phylogenomics.</title>
        <authorList>
            <person name="Vandepol N."/>
            <person name="Liber J."/>
            <person name="Desiro A."/>
            <person name="Na H."/>
            <person name="Kennedy M."/>
            <person name="Barry K."/>
            <person name="Grigoriev I.V."/>
            <person name="Miller A.N."/>
            <person name="O'Donnell K."/>
            <person name="Stajich J.E."/>
            <person name="Bonito G."/>
        </authorList>
    </citation>
    <scope>NUCLEOTIDE SEQUENCE</scope>
    <source>
        <strain evidence="2">KOD1015</strain>
    </source>
</reference>
<feature type="region of interest" description="Disordered" evidence="1">
    <location>
        <begin position="464"/>
        <end position="527"/>
    </location>
</feature>
<feature type="compositionally biased region" description="Basic residues" evidence="1">
    <location>
        <begin position="295"/>
        <end position="305"/>
    </location>
</feature>
<keyword evidence="3" id="KW-1185">Reference proteome</keyword>
<feature type="compositionally biased region" description="Pro residues" evidence="1">
    <location>
        <begin position="72"/>
        <end position="82"/>
    </location>
</feature>
<accession>A0A9P6FN76</accession>
<feature type="compositionally biased region" description="Polar residues" evidence="1">
    <location>
        <begin position="363"/>
        <end position="375"/>
    </location>
</feature>
<comment type="caution">
    <text evidence="2">The sequence shown here is derived from an EMBL/GenBank/DDBJ whole genome shotgun (WGS) entry which is preliminary data.</text>
</comment>
<feature type="compositionally biased region" description="Polar residues" evidence="1">
    <location>
        <begin position="653"/>
        <end position="663"/>
    </location>
</feature>
<feature type="region of interest" description="Disordered" evidence="1">
    <location>
        <begin position="30"/>
        <end position="184"/>
    </location>
</feature>
<feature type="compositionally biased region" description="Low complexity" evidence="1">
    <location>
        <begin position="668"/>
        <end position="689"/>
    </location>
</feature>